<dbReference type="PIRSF" id="PIRSF006755">
    <property type="entry name" value="DTB_synth"/>
    <property type="match status" value="1"/>
</dbReference>
<dbReference type="Pfam" id="PF13500">
    <property type="entry name" value="AAA_26"/>
    <property type="match status" value="1"/>
</dbReference>
<keyword evidence="6 9" id="KW-0067">ATP-binding</keyword>
<evidence type="ECO:0000256" key="4">
    <source>
        <dbReference type="ARBA" id="ARBA00022741"/>
    </source>
</evidence>
<comment type="caution">
    <text evidence="9">Lacks conserved residue(s) required for the propagation of feature annotation.</text>
</comment>
<comment type="caution">
    <text evidence="10">The sequence shown here is derived from an EMBL/GenBank/DDBJ whole genome shotgun (WGS) entry which is preliminary data.</text>
</comment>
<dbReference type="HAMAP" id="MF_00336">
    <property type="entry name" value="BioD"/>
    <property type="match status" value="1"/>
</dbReference>
<dbReference type="GeneID" id="48974074"/>
<reference evidence="10 11" key="1">
    <citation type="journal article" date="2013" name="Genome Biol.">
        <title>Comparative genomics of the core and accessory genomes of 48 Sinorhizobium strains comprising five genospecies.</title>
        <authorList>
            <person name="Sugawara M."/>
            <person name="Epstein B."/>
            <person name="Badgley B.D."/>
            <person name="Unno T."/>
            <person name="Xu L."/>
            <person name="Reese J."/>
            <person name="Gyaneshwar P."/>
            <person name="Denny R."/>
            <person name="Mudge J."/>
            <person name="Bharti A.K."/>
            <person name="Farmer A.D."/>
            <person name="May G.D."/>
            <person name="Woodward J.E."/>
            <person name="Medigue C."/>
            <person name="Vallenet D."/>
            <person name="Lajus A."/>
            <person name="Rouy Z."/>
            <person name="Martinez-Vaz B."/>
            <person name="Tiffin P."/>
            <person name="Young N.D."/>
            <person name="Sadowsky M.J."/>
        </authorList>
    </citation>
    <scope>NUCLEOTIDE SEQUENCE [LARGE SCALE GENOMIC DNA]</scope>
    <source>
        <strain evidence="10 11">USDA205</strain>
    </source>
</reference>
<dbReference type="UniPathway" id="UPA00078">
    <property type="reaction ID" value="UER00161"/>
</dbReference>
<sequence>MMTSRIVITGTDTGIGKTVFSAALTDALSGCYWKPVQAGLDGETDSQAVRRLGRIEARHILPEAYRLATPASPHLSARLDGVTILPDSLSSPPLVDAPLVIEGAGGLLVPLTERTVFADVFQRWRIPVVLCARTELGTINHTLLSLEALRVRSIPIVGVAFIGDERADTESIIGKLGHVRVLGRLPRLDTLNPDTLRHAFREHFEIDQIREALA</sequence>
<protein>
    <recommendedName>
        <fullName evidence="9">ATP-dependent dethiobiotin synthetase BioD</fullName>
        <ecNumber evidence="9">6.3.3.3</ecNumber>
    </recommendedName>
    <alternativeName>
        <fullName evidence="9">DTB synthetase</fullName>
        <shortName evidence="9">DTBS</shortName>
    </alternativeName>
    <alternativeName>
        <fullName evidence="9">Dethiobiotin synthase</fullName>
    </alternativeName>
</protein>
<dbReference type="NCBIfam" id="TIGR00347">
    <property type="entry name" value="bioD"/>
    <property type="match status" value="1"/>
</dbReference>
<organism evidence="10 11">
    <name type="scientific">Rhizobium fredii</name>
    <name type="common">Sinorhizobium fredii</name>
    <dbReference type="NCBI Taxonomy" id="380"/>
    <lineage>
        <taxon>Bacteria</taxon>
        <taxon>Pseudomonadati</taxon>
        <taxon>Pseudomonadota</taxon>
        <taxon>Alphaproteobacteria</taxon>
        <taxon>Hyphomicrobiales</taxon>
        <taxon>Rhizobiaceae</taxon>
        <taxon>Sinorhizobium/Ensifer group</taxon>
        <taxon>Sinorhizobium</taxon>
    </lineage>
</organism>
<proteinExistence type="inferred from homology"/>
<comment type="subcellular location">
    <subcellularLocation>
        <location evidence="9">Cytoplasm</location>
    </subcellularLocation>
</comment>
<dbReference type="EC" id="6.3.3.3" evidence="9"/>
<dbReference type="PANTHER" id="PTHR43210:SF2">
    <property type="entry name" value="ATP-DEPENDENT DETHIOBIOTIN SYNTHETASE BIOD 2"/>
    <property type="match status" value="1"/>
</dbReference>
<dbReference type="RefSeq" id="WP_080577420.1">
    <property type="nucleotide sequence ID" value="NZ_BJNI01000006.1"/>
</dbReference>
<dbReference type="GO" id="GO:0009102">
    <property type="term" value="P:biotin biosynthetic process"/>
    <property type="evidence" value="ECO:0007669"/>
    <property type="project" value="UniProtKB-UniRule"/>
</dbReference>
<dbReference type="Gene3D" id="3.40.50.300">
    <property type="entry name" value="P-loop containing nucleotide triphosphate hydrolases"/>
    <property type="match status" value="1"/>
</dbReference>
<evidence type="ECO:0000313" key="11">
    <source>
        <dbReference type="Proteomes" id="UP000466694"/>
    </source>
</evidence>
<evidence type="ECO:0000256" key="8">
    <source>
        <dbReference type="ARBA" id="ARBA00047386"/>
    </source>
</evidence>
<keyword evidence="5 9" id="KW-0093">Biotin biosynthesis</keyword>
<comment type="cofactor">
    <cofactor evidence="9">
        <name>Mg(2+)</name>
        <dbReference type="ChEBI" id="CHEBI:18420"/>
    </cofactor>
</comment>
<dbReference type="GO" id="GO:0005829">
    <property type="term" value="C:cytosol"/>
    <property type="evidence" value="ECO:0007669"/>
    <property type="project" value="TreeGrafter"/>
</dbReference>
<dbReference type="SUPFAM" id="SSF52540">
    <property type="entry name" value="P-loop containing nucleoside triphosphate hydrolases"/>
    <property type="match status" value="1"/>
</dbReference>
<keyword evidence="1 9" id="KW-0963">Cytoplasm</keyword>
<keyword evidence="2 9" id="KW-0436">Ligase</keyword>
<dbReference type="EMBL" id="WISZ01000109">
    <property type="protein sequence ID" value="MQX09126.1"/>
    <property type="molecule type" value="Genomic_DNA"/>
</dbReference>
<evidence type="ECO:0000256" key="9">
    <source>
        <dbReference type="HAMAP-Rule" id="MF_00336"/>
    </source>
</evidence>
<comment type="catalytic activity">
    <reaction evidence="8">
        <text>(7R,8S)-8-amino-7-(carboxyamino)nonanoate + ATP = (4R,5S)-dethiobiotin + ADP + phosphate + H(+)</text>
        <dbReference type="Rhea" id="RHEA:63684"/>
        <dbReference type="ChEBI" id="CHEBI:15378"/>
        <dbReference type="ChEBI" id="CHEBI:30616"/>
        <dbReference type="ChEBI" id="CHEBI:43474"/>
        <dbReference type="ChEBI" id="CHEBI:149470"/>
        <dbReference type="ChEBI" id="CHEBI:149473"/>
        <dbReference type="ChEBI" id="CHEBI:456216"/>
    </reaction>
</comment>
<comment type="similarity">
    <text evidence="9">Belongs to the dethiobiotin synthetase family.</text>
</comment>
<dbReference type="CDD" id="cd03109">
    <property type="entry name" value="DTBS"/>
    <property type="match status" value="1"/>
</dbReference>
<feature type="active site" evidence="9">
    <location>
        <position position="34"/>
    </location>
</feature>
<keyword evidence="4 9" id="KW-0547">Nucleotide-binding</keyword>
<dbReference type="PANTHER" id="PTHR43210">
    <property type="entry name" value="DETHIOBIOTIN SYNTHETASE"/>
    <property type="match status" value="1"/>
</dbReference>
<comment type="pathway">
    <text evidence="9">Cofactor biosynthesis; biotin biosynthesis; biotin from 7,8-diaminononanoate: step 1/2.</text>
</comment>
<dbReference type="GO" id="GO:0004141">
    <property type="term" value="F:dethiobiotin synthase activity"/>
    <property type="evidence" value="ECO:0007669"/>
    <property type="project" value="UniProtKB-UniRule"/>
</dbReference>
<dbReference type="GO" id="GO:0005524">
    <property type="term" value="F:ATP binding"/>
    <property type="evidence" value="ECO:0007669"/>
    <property type="project" value="UniProtKB-UniRule"/>
</dbReference>
<keyword evidence="3 9" id="KW-0479">Metal-binding</keyword>
<evidence type="ECO:0000256" key="2">
    <source>
        <dbReference type="ARBA" id="ARBA00022598"/>
    </source>
</evidence>
<feature type="binding site" evidence="9">
    <location>
        <position position="102"/>
    </location>
    <ligand>
        <name>Mg(2+)</name>
        <dbReference type="ChEBI" id="CHEBI:18420"/>
    </ligand>
</feature>
<dbReference type="Proteomes" id="UP000466694">
    <property type="component" value="Unassembled WGS sequence"/>
</dbReference>
<feature type="binding site" evidence="9">
    <location>
        <begin position="102"/>
        <end position="105"/>
    </location>
    <ligand>
        <name>ATP</name>
        <dbReference type="ChEBI" id="CHEBI:30616"/>
    </ligand>
</feature>
<dbReference type="InterPro" id="IPR027417">
    <property type="entry name" value="P-loop_NTPase"/>
</dbReference>
<evidence type="ECO:0000313" key="10">
    <source>
        <dbReference type="EMBL" id="MQX09126.1"/>
    </source>
</evidence>
<dbReference type="AlphaFoldDB" id="A0A844ABW6"/>
<feature type="binding site" evidence="9">
    <location>
        <position position="45"/>
    </location>
    <ligand>
        <name>ATP</name>
        <dbReference type="ChEBI" id="CHEBI:30616"/>
    </ligand>
</feature>
<evidence type="ECO:0000256" key="7">
    <source>
        <dbReference type="ARBA" id="ARBA00022842"/>
    </source>
</evidence>
<evidence type="ECO:0000256" key="3">
    <source>
        <dbReference type="ARBA" id="ARBA00022723"/>
    </source>
</evidence>
<keyword evidence="7 9" id="KW-0460">Magnesium</keyword>
<dbReference type="InterPro" id="IPR004472">
    <property type="entry name" value="DTB_synth_BioD"/>
</dbReference>
<feature type="binding site" evidence="9">
    <location>
        <begin position="186"/>
        <end position="188"/>
    </location>
    <ligand>
        <name>ATP</name>
        <dbReference type="ChEBI" id="CHEBI:30616"/>
    </ligand>
</feature>
<feature type="binding site" evidence="9">
    <location>
        <position position="45"/>
    </location>
    <ligand>
        <name>Mg(2+)</name>
        <dbReference type="ChEBI" id="CHEBI:18420"/>
    </ligand>
</feature>
<dbReference type="GO" id="GO:0000287">
    <property type="term" value="F:magnesium ion binding"/>
    <property type="evidence" value="ECO:0007669"/>
    <property type="project" value="UniProtKB-UniRule"/>
</dbReference>
<feature type="binding site" evidence="9">
    <location>
        <position position="18"/>
    </location>
    <ligand>
        <name>Mg(2+)</name>
        <dbReference type="ChEBI" id="CHEBI:18420"/>
    </ligand>
</feature>
<name>A0A844ABW6_RHIFR</name>
<comment type="subunit">
    <text evidence="9">Homodimer.</text>
</comment>
<gene>
    <name evidence="9 10" type="primary">bioD</name>
    <name evidence="10" type="ORF">GHK48_12795</name>
</gene>
<evidence type="ECO:0000256" key="1">
    <source>
        <dbReference type="ARBA" id="ARBA00022490"/>
    </source>
</evidence>
<evidence type="ECO:0000256" key="5">
    <source>
        <dbReference type="ARBA" id="ARBA00022756"/>
    </source>
</evidence>
<evidence type="ECO:0000256" key="6">
    <source>
        <dbReference type="ARBA" id="ARBA00022840"/>
    </source>
</evidence>
<comment type="function">
    <text evidence="9">Catalyzes a mechanistically unusual reaction, the ATP-dependent insertion of CO2 between the N7 and N8 nitrogen atoms of 7,8-diaminopelargonic acid (DAPA, also called 7,8-diammoniononanoate) to form a ureido ring.</text>
</comment>
<accession>A0A844ABW6</accession>
<feature type="binding site" evidence="9">
    <location>
        <begin position="14"/>
        <end position="19"/>
    </location>
    <ligand>
        <name>ATP</name>
        <dbReference type="ChEBI" id="CHEBI:30616"/>
    </ligand>
</feature>
<comment type="catalytic activity">
    <reaction evidence="9">
        <text>(7R,8S)-7,8-diammoniononanoate + CO2 + ATP = (4R,5S)-dethiobiotin + ADP + phosphate + 3 H(+)</text>
        <dbReference type="Rhea" id="RHEA:15805"/>
        <dbReference type="ChEBI" id="CHEBI:15378"/>
        <dbReference type="ChEBI" id="CHEBI:16526"/>
        <dbReference type="ChEBI" id="CHEBI:30616"/>
        <dbReference type="ChEBI" id="CHEBI:43474"/>
        <dbReference type="ChEBI" id="CHEBI:149469"/>
        <dbReference type="ChEBI" id="CHEBI:149473"/>
        <dbReference type="ChEBI" id="CHEBI:456216"/>
        <dbReference type="EC" id="6.3.3.3"/>
    </reaction>
</comment>